<sequence>MKAAAYWESHTNAPNVDGKGLEVKKMSDFNLVGVIKVMPTDPEINLDELEGALKKTLEEKFGGKYGLSKIDREPIAFGLVALKVYVLGKDAEGYSFDEVTDAFREVENVESAEVETISRF</sequence>
<comment type="caution">
    <text evidence="9">The sequence shown here is derived from an EMBL/GenBank/DDBJ whole genome shotgun (WGS) entry which is preliminary data.</text>
</comment>
<evidence type="ECO:0000256" key="4">
    <source>
        <dbReference type="ARBA" id="ARBA00022768"/>
    </source>
</evidence>
<evidence type="ECO:0000259" key="8">
    <source>
        <dbReference type="SMART" id="SM00888"/>
    </source>
</evidence>
<dbReference type="Gene3D" id="3.30.70.60">
    <property type="match status" value="1"/>
</dbReference>
<evidence type="ECO:0000313" key="10">
    <source>
        <dbReference type="Proteomes" id="UP000053911"/>
    </source>
</evidence>
<gene>
    <name evidence="7" type="primary">ef1b</name>
    <name evidence="9" type="ORF">XD54_1807</name>
</gene>
<dbReference type="SUPFAM" id="SSF54984">
    <property type="entry name" value="eEF-1beta-like"/>
    <property type="match status" value="1"/>
</dbReference>
<dbReference type="AlphaFoldDB" id="A0A101EK88"/>
<dbReference type="Proteomes" id="UP000053911">
    <property type="component" value="Unassembled WGS sequence"/>
</dbReference>
<evidence type="ECO:0000313" key="9">
    <source>
        <dbReference type="EMBL" id="KUK16908.1"/>
    </source>
</evidence>
<dbReference type="NCBIfam" id="NF001670">
    <property type="entry name" value="PRK00435.1"/>
    <property type="match status" value="1"/>
</dbReference>
<dbReference type="PATRIC" id="fig|172049.5.peg.1905"/>
<dbReference type="InterPro" id="IPR036219">
    <property type="entry name" value="eEF-1beta-like_sf"/>
</dbReference>
<dbReference type="InterPro" id="IPR004542">
    <property type="entry name" value="Transl_elong_EF1B_B_arc"/>
</dbReference>
<proteinExistence type="inferred from homology"/>
<dbReference type="InterPro" id="IPR014717">
    <property type="entry name" value="Transl_elong_EF1B/ribsomal_bS6"/>
</dbReference>
<dbReference type="PANTHER" id="PTHR39647:SF1">
    <property type="entry name" value="ELONGATION FACTOR 1-BETA"/>
    <property type="match status" value="1"/>
</dbReference>
<reference evidence="10" key="1">
    <citation type="journal article" date="2015" name="MBio">
        <title>Genome-Resolved Metagenomic Analysis Reveals Roles for Candidate Phyla and Other Microbial Community Members in Biogeochemical Transformations in Oil Reservoirs.</title>
        <authorList>
            <person name="Hu P."/>
            <person name="Tom L."/>
            <person name="Singh A."/>
            <person name="Thomas B.C."/>
            <person name="Baker B.J."/>
            <person name="Piceno Y.M."/>
            <person name="Andersen G.L."/>
            <person name="Banfield J.F."/>
        </authorList>
    </citation>
    <scope>NUCLEOTIDE SEQUENCE [LARGE SCALE GENOMIC DNA]</scope>
</reference>
<evidence type="ECO:0000256" key="5">
    <source>
        <dbReference type="ARBA" id="ARBA00022917"/>
    </source>
</evidence>
<evidence type="ECO:0000256" key="2">
    <source>
        <dbReference type="ARBA" id="ARBA00007411"/>
    </source>
</evidence>
<dbReference type="SMART" id="SM00888">
    <property type="entry name" value="EF1_GNE"/>
    <property type="match status" value="1"/>
</dbReference>
<evidence type="ECO:0000256" key="6">
    <source>
        <dbReference type="ARBA" id="ARBA00032274"/>
    </source>
</evidence>
<dbReference type="OMA" id="IRMPESD"/>
<dbReference type="PANTHER" id="PTHR39647">
    <property type="entry name" value="ELONGATION FACTOR 1-BETA"/>
    <property type="match status" value="1"/>
</dbReference>
<comment type="similarity">
    <text evidence="2 7">Belongs to the EF-1-beta/EF-1-delta family.</text>
</comment>
<keyword evidence="4 7" id="KW-0251">Elongation factor</keyword>
<dbReference type="InterPro" id="IPR014038">
    <property type="entry name" value="EF1B_bsu/dsu_GNE"/>
</dbReference>
<evidence type="ECO:0000256" key="1">
    <source>
        <dbReference type="ARBA" id="ARBA00003815"/>
    </source>
</evidence>
<comment type="function">
    <text evidence="1 7">Promotes the exchange of GDP for GTP in EF-1-alpha/GDP, thus allowing the regeneration of EF-1-alpha/GTP that could then be used to form the ternary complex EF-1-alpha/GTP/AAtRNA.</text>
</comment>
<keyword evidence="5 7" id="KW-0648">Protein biosynthesis</keyword>
<dbReference type="CDD" id="cd00292">
    <property type="entry name" value="EF1B"/>
    <property type="match status" value="1"/>
</dbReference>
<protein>
    <recommendedName>
        <fullName evidence="3 7">Elongation factor 1-beta</fullName>
        <shortName evidence="7">EF-1-beta</shortName>
    </recommendedName>
    <alternativeName>
        <fullName evidence="6 7">aEF-1beta</fullName>
    </alternativeName>
</protein>
<dbReference type="Pfam" id="PF00736">
    <property type="entry name" value="EF1_GNE"/>
    <property type="match status" value="1"/>
</dbReference>
<dbReference type="NCBIfam" id="TIGR00489">
    <property type="entry name" value="aEF-1_beta"/>
    <property type="match status" value="1"/>
</dbReference>
<name>A0A101EK88_9EURY</name>
<dbReference type="HAMAP" id="MF_00043">
    <property type="entry name" value="EF1_beta"/>
    <property type="match status" value="1"/>
</dbReference>
<accession>A0A101EK88</accession>
<organism evidence="9 10">
    <name type="scientific">Thermococcus sibiricus</name>
    <dbReference type="NCBI Taxonomy" id="172049"/>
    <lineage>
        <taxon>Archaea</taxon>
        <taxon>Methanobacteriati</taxon>
        <taxon>Methanobacteriota</taxon>
        <taxon>Thermococci</taxon>
        <taxon>Thermococcales</taxon>
        <taxon>Thermococcaceae</taxon>
        <taxon>Thermococcus</taxon>
    </lineage>
</organism>
<evidence type="ECO:0000256" key="7">
    <source>
        <dbReference type="HAMAP-Rule" id="MF_00043"/>
    </source>
</evidence>
<evidence type="ECO:0000256" key="3">
    <source>
        <dbReference type="ARBA" id="ARBA00017600"/>
    </source>
</evidence>
<dbReference type="EMBL" id="LGFD01000049">
    <property type="protein sequence ID" value="KUK16908.1"/>
    <property type="molecule type" value="Genomic_DNA"/>
</dbReference>
<dbReference type="GO" id="GO:0003746">
    <property type="term" value="F:translation elongation factor activity"/>
    <property type="evidence" value="ECO:0007669"/>
    <property type="project" value="UniProtKB-UniRule"/>
</dbReference>
<feature type="domain" description="Translation elongation factor EF1B beta/delta subunit guanine nucleotide exchange" evidence="8">
    <location>
        <begin position="30"/>
        <end position="120"/>
    </location>
</feature>